<protein>
    <submittedName>
        <fullName evidence="2">Uncharacterized protein</fullName>
    </submittedName>
</protein>
<dbReference type="Proteomes" id="UP001367508">
    <property type="component" value="Unassembled WGS sequence"/>
</dbReference>
<gene>
    <name evidence="2" type="ORF">VNO77_02641</name>
</gene>
<comment type="caution">
    <text evidence="2">The sequence shown here is derived from an EMBL/GenBank/DDBJ whole genome shotgun (WGS) entry which is preliminary data.</text>
</comment>
<accession>A0AAN9RBG3</accession>
<evidence type="ECO:0000313" key="3">
    <source>
        <dbReference type="Proteomes" id="UP001367508"/>
    </source>
</evidence>
<sequence>MRSIHRGRHDHPMTANRKMLKNVSVIDGVKGGSGILAILTFSRFGCQWLLPIGRPSNTQSSFLNLFHSISASTIPLCFVVASHRALKPRALLRLYRALKFKCFQ</sequence>
<organism evidence="2 3">
    <name type="scientific">Canavalia gladiata</name>
    <name type="common">Sword bean</name>
    <name type="synonym">Dolichos gladiatus</name>
    <dbReference type="NCBI Taxonomy" id="3824"/>
    <lineage>
        <taxon>Eukaryota</taxon>
        <taxon>Viridiplantae</taxon>
        <taxon>Streptophyta</taxon>
        <taxon>Embryophyta</taxon>
        <taxon>Tracheophyta</taxon>
        <taxon>Spermatophyta</taxon>
        <taxon>Magnoliopsida</taxon>
        <taxon>eudicotyledons</taxon>
        <taxon>Gunneridae</taxon>
        <taxon>Pentapetalae</taxon>
        <taxon>rosids</taxon>
        <taxon>fabids</taxon>
        <taxon>Fabales</taxon>
        <taxon>Fabaceae</taxon>
        <taxon>Papilionoideae</taxon>
        <taxon>50 kb inversion clade</taxon>
        <taxon>NPAAA clade</taxon>
        <taxon>indigoferoid/millettioid clade</taxon>
        <taxon>Phaseoleae</taxon>
        <taxon>Canavalia</taxon>
    </lineage>
</organism>
<keyword evidence="1" id="KW-0472">Membrane</keyword>
<reference evidence="2 3" key="1">
    <citation type="submission" date="2024-01" db="EMBL/GenBank/DDBJ databases">
        <title>The genomes of 5 underutilized Papilionoideae crops provide insights into root nodulation and disease resistanc.</title>
        <authorList>
            <person name="Jiang F."/>
        </authorList>
    </citation>
    <scope>NUCLEOTIDE SEQUENCE [LARGE SCALE GENOMIC DNA]</scope>
    <source>
        <strain evidence="2">LVBAO_FW01</strain>
        <tissue evidence="2">Leaves</tissue>
    </source>
</reference>
<dbReference type="AlphaFoldDB" id="A0AAN9RBG3"/>
<dbReference type="EMBL" id="JAYMYQ010000001">
    <property type="protein sequence ID" value="KAK7360633.1"/>
    <property type="molecule type" value="Genomic_DNA"/>
</dbReference>
<keyword evidence="1" id="KW-1133">Transmembrane helix</keyword>
<evidence type="ECO:0000313" key="2">
    <source>
        <dbReference type="EMBL" id="KAK7360633.1"/>
    </source>
</evidence>
<feature type="transmembrane region" description="Helical" evidence="1">
    <location>
        <begin position="20"/>
        <end position="42"/>
    </location>
</feature>
<keyword evidence="1" id="KW-0812">Transmembrane</keyword>
<name>A0AAN9RBG3_CANGL</name>
<proteinExistence type="predicted"/>
<evidence type="ECO:0000256" key="1">
    <source>
        <dbReference type="SAM" id="Phobius"/>
    </source>
</evidence>
<feature type="transmembrane region" description="Helical" evidence="1">
    <location>
        <begin position="62"/>
        <end position="86"/>
    </location>
</feature>
<keyword evidence="3" id="KW-1185">Reference proteome</keyword>